<keyword evidence="2" id="KW-1133">Transmembrane helix</keyword>
<dbReference type="OrthoDB" id="10466737at2759"/>
<gene>
    <name evidence="3" type="ORF">NEZAVI_LOCUS2690</name>
</gene>
<sequence>MNNTGGVDHNAEPQKKQDPPKGHIQACFERTGLTPKTFIALVAFSTAYIFLYVIVGSSCLGSIIFVISFLFTFACIFFLLWITCRSYLKKGNPEEKPVSKPNQEVVTNDPPARYQSTGAVEEQKPLTSAQEEE</sequence>
<evidence type="ECO:0000256" key="2">
    <source>
        <dbReference type="SAM" id="Phobius"/>
    </source>
</evidence>
<feature type="region of interest" description="Disordered" evidence="1">
    <location>
        <begin position="1"/>
        <end position="22"/>
    </location>
</feature>
<feature type="compositionally biased region" description="Basic and acidic residues" evidence="1">
    <location>
        <begin position="9"/>
        <end position="21"/>
    </location>
</feature>
<proteinExistence type="predicted"/>
<evidence type="ECO:0000313" key="3">
    <source>
        <dbReference type="EMBL" id="CAH1391740.1"/>
    </source>
</evidence>
<accession>A0A9P0H2Z1</accession>
<name>A0A9P0H2Z1_NEZVI</name>
<keyword evidence="2" id="KW-0812">Transmembrane</keyword>
<organism evidence="3 4">
    <name type="scientific">Nezara viridula</name>
    <name type="common">Southern green stink bug</name>
    <name type="synonym">Cimex viridulus</name>
    <dbReference type="NCBI Taxonomy" id="85310"/>
    <lineage>
        <taxon>Eukaryota</taxon>
        <taxon>Metazoa</taxon>
        <taxon>Ecdysozoa</taxon>
        <taxon>Arthropoda</taxon>
        <taxon>Hexapoda</taxon>
        <taxon>Insecta</taxon>
        <taxon>Pterygota</taxon>
        <taxon>Neoptera</taxon>
        <taxon>Paraneoptera</taxon>
        <taxon>Hemiptera</taxon>
        <taxon>Heteroptera</taxon>
        <taxon>Panheteroptera</taxon>
        <taxon>Pentatomomorpha</taxon>
        <taxon>Pentatomoidea</taxon>
        <taxon>Pentatomidae</taxon>
        <taxon>Pentatominae</taxon>
        <taxon>Nezara</taxon>
    </lineage>
</organism>
<dbReference type="Proteomes" id="UP001152798">
    <property type="component" value="Chromosome 1"/>
</dbReference>
<reference evidence="3" key="1">
    <citation type="submission" date="2022-01" db="EMBL/GenBank/DDBJ databases">
        <authorList>
            <person name="King R."/>
        </authorList>
    </citation>
    <scope>NUCLEOTIDE SEQUENCE</scope>
</reference>
<keyword evidence="2" id="KW-0472">Membrane</keyword>
<dbReference type="EMBL" id="OV725077">
    <property type="protein sequence ID" value="CAH1391740.1"/>
    <property type="molecule type" value="Genomic_DNA"/>
</dbReference>
<feature type="transmembrane region" description="Helical" evidence="2">
    <location>
        <begin position="61"/>
        <end position="82"/>
    </location>
</feature>
<feature type="region of interest" description="Disordered" evidence="1">
    <location>
        <begin position="92"/>
        <end position="133"/>
    </location>
</feature>
<evidence type="ECO:0000256" key="1">
    <source>
        <dbReference type="SAM" id="MobiDB-lite"/>
    </source>
</evidence>
<dbReference type="AlphaFoldDB" id="A0A9P0H2Z1"/>
<protein>
    <submittedName>
        <fullName evidence="3">Uncharacterized protein</fullName>
    </submittedName>
</protein>
<feature type="transmembrane region" description="Helical" evidence="2">
    <location>
        <begin position="38"/>
        <end position="55"/>
    </location>
</feature>
<keyword evidence="4" id="KW-1185">Reference proteome</keyword>
<evidence type="ECO:0000313" key="4">
    <source>
        <dbReference type="Proteomes" id="UP001152798"/>
    </source>
</evidence>